<proteinExistence type="predicted"/>
<dbReference type="EMBL" id="KE524978">
    <property type="protein sequence ID" value="KFB39355.1"/>
    <property type="molecule type" value="Genomic_DNA"/>
</dbReference>
<keyword evidence="3" id="KW-1185">Reference proteome</keyword>
<dbReference type="AlphaFoldDB" id="A0A084VN11"/>
<evidence type="ECO:0000313" key="2">
    <source>
        <dbReference type="EnsemblMetazoa" id="ASIC006777-PA"/>
    </source>
</evidence>
<protein>
    <submittedName>
        <fullName evidence="1 2">Ribulokinase</fullName>
    </submittedName>
</protein>
<dbReference type="Proteomes" id="UP000030765">
    <property type="component" value="Unassembled WGS sequence"/>
</dbReference>
<dbReference type="VEuPathDB" id="VectorBase:ASIC006777"/>
<reference evidence="1 3" key="1">
    <citation type="journal article" date="2014" name="BMC Genomics">
        <title>Genome sequence of Anopheles sinensis provides insight into genetics basis of mosquito competence for malaria parasites.</title>
        <authorList>
            <person name="Zhou D."/>
            <person name="Zhang D."/>
            <person name="Ding G."/>
            <person name="Shi L."/>
            <person name="Hou Q."/>
            <person name="Ye Y."/>
            <person name="Xu Y."/>
            <person name="Zhou H."/>
            <person name="Xiong C."/>
            <person name="Li S."/>
            <person name="Yu J."/>
            <person name="Hong S."/>
            <person name="Yu X."/>
            <person name="Zou P."/>
            <person name="Chen C."/>
            <person name="Chang X."/>
            <person name="Wang W."/>
            <person name="Lv Y."/>
            <person name="Sun Y."/>
            <person name="Ma L."/>
            <person name="Shen B."/>
            <person name="Zhu C."/>
        </authorList>
    </citation>
    <scope>NUCLEOTIDE SEQUENCE [LARGE SCALE GENOMIC DNA]</scope>
</reference>
<sequence>MAGLCSGTGAGLRHTLPARPCRAAVHSVDRAHRERQYCIGATGAIRHIRRRLAVLTSRVAMVCASAHWPPSWTGGSKRGR</sequence>
<organism evidence="1">
    <name type="scientific">Anopheles sinensis</name>
    <name type="common">Mosquito</name>
    <dbReference type="NCBI Taxonomy" id="74873"/>
    <lineage>
        <taxon>Eukaryota</taxon>
        <taxon>Metazoa</taxon>
        <taxon>Ecdysozoa</taxon>
        <taxon>Arthropoda</taxon>
        <taxon>Hexapoda</taxon>
        <taxon>Insecta</taxon>
        <taxon>Pterygota</taxon>
        <taxon>Neoptera</taxon>
        <taxon>Endopterygota</taxon>
        <taxon>Diptera</taxon>
        <taxon>Nematocera</taxon>
        <taxon>Culicoidea</taxon>
        <taxon>Culicidae</taxon>
        <taxon>Anophelinae</taxon>
        <taxon>Anopheles</taxon>
    </lineage>
</organism>
<dbReference type="EMBL" id="ATLV01014670">
    <property type="status" value="NOT_ANNOTATED_CDS"/>
    <property type="molecule type" value="Genomic_DNA"/>
</dbReference>
<reference evidence="2" key="2">
    <citation type="submission" date="2020-05" db="UniProtKB">
        <authorList>
            <consortium name="EnsemblMetazoa"/>
        </authorList>
    </citation>
    <scope>IDENTIFICATION</scope>
</reference>
<dbReference type="GO" id="GO:0016301">
    <property type="term" value="F:kinase activity"/>
    <property type="evidence" value="ECO:0007669"/>
    <property type="project" value="UniProtKB-KW"/>
</dbReference>
<evidence type="ECO:0000313" key="3">
    <source>
        <dbReference type="Proteomes" id="UP000030765"/>
    </source>
</evidence>
<keyword evidence="1" id="KW-0808">Transferase</keyword>
<dbReference type="EnsemblMetazoa" id="ASIC006777-RA">
    <property type="protein sequence ID" value="ASIC006777-PA"/>
    <property type="gene ID" value="ASIC006777"/>
</dbReference>
<gene>
    <name evidence="1" type="ORF">ZHAS_00006777</name>
</gene>
<evidence type="ECO:0000313" key="1">
    <source>
        <dbReference type="EMBL" id="KFB39355.1"/>
    </source>
</evidence>
<name>A0A084VN11_ANOSI</name>
<keyword evidence="1" id="KW-0418">Kinase</keyword>
<accession>A0A084VN11</accession>